<evidence type="ECO:0000256" key="5">
    <source>
        <dbReference type="ARBA" id="ARBA00022970"/>
    </source>
</evidence>
<dbReference type="Gene3D" id="3.40.50.300">
    <property type="entry name" value="P-loop containing nucleotide triphosphate hydrolases"/>
    <property type="match status" value="1"/>
</dbReference>
<dbReference type="InterPro" id="IPR027417">
    <property type="entry name" value="P-loop_NTPase"/>
</dbReference>
<accession>A0AA41TZX1</accession>
<dbReference type="InterPro" id="IPR052156">
    <property type="entry name" value="BCAA_Transport_ATP-bd_LivF"/>
</dbReference>
<name>A0AA41TZX1_9ACTN</name>
<dbReference type="InterPro" id="IPR003439">
    <property type="entry name" value="ABC_transporter-like_ATP-bd"/>
</dbReference>
<dbReference type="InterPro" id="IPR003593">
    <property type="entry name" value="AAA+_ATPase"/>
</dbReference>
<evidence type="ECO:0000256" key="4">
    <source>
        <dbReference type="ARBA" id="ARBA00022840"/>
    </source>
</evidence>
<evidence type="ECO:0000256" key="2">
    <source>
        <dbReference type="ARBA" id="ARBA00022448"/>
    </source>
</evidence>
<dbReference type="SUPFAM" id="SSF52540">
    <property type="entry name" value="P-loop containing nucleoside triphosphate hydrolases"/>
    <property type="match status" value="1"/>
</dbReference>
<keyword evidence="5" id="KW-0029">Amino-acid transport</keyword>
<dbReference type="SMART" id="SM00382">
    <property type="entry name" value="AAA"/>
    <property type="match status" value="1"/>
</dbReference>
<comment type="similarity">
    <text evidence="1">Belongs to the ABC transporter superfamily.</text>
</comment>
<dbReference type="CDD" id="cd03224">
    <property type="entry name" value="ABC_TM1139_LivF_branched"/>
    <property type="match status" value="1"/>
</dbReference>
<reference evidence="7" key="1">
    <citation type="submission" date="2022-01" db="EMBL/GenBank/DDBJ databases">
        <title>Genome-Based Taxonomic Classification of the Phylum Actinobacteria.</title>
        <authorList>
            <person name="Gao Y."/>
        </authorList>
    </citation>
    <scope>NUCLEOTIDE SEQUENCE</scope>
    <source>
        <strain evidence="7">KLBMP 8922</strain>
    </source>
</reference>
<dbReference type="EMBL" id="JAKFHA010000005">
    <property type="protein sequence ID" value="MCF2527956.1"/>
    <property type="molecule type" value="Genomic_DNA"/>
</dbReference>
<dbReference type="GO" id="GO:0005524">
    <property type="term" value="F:ATP binding"/>
    <property type="evidence" value="ECO:0007669"/>
    <property type="project" value="UniProtKB-KW"/>
</dbReference>
<dbReference type="PROSITE" id="PS00211">
    <property type="entry name" value="ABC_TRANSPORTER_1"/>
    <property type="match status" value="1"/>
</dbReference>
<evidence type="ECO:0000313" key="7">
    <source>
        <dbReference type="EMBL" id="MCF2527956.1"/>
    </source>
</evidence>
<evidence type="ECO:0000256" key="3">
    <source>
        <dbReference type="ARBA" id="ARBA00022741"/>
    </source>
</evidence>
<dbReference type="PANTHER" id="PTHR43820:SF2">
    <property type="entry name" value="ABC TRANSPORTER ATP-BINDING PROTEIN"/>
    <property type="match status" value="1"/>
</dbReference>
<gene>
    <name evidence="7" type="ORF">LZ495_12095</name>
</gene>
<comment type="caution">
    <text evidence="7">The sequence shown here is derived from an EMBL/GenBank/DDBJ whole genome shotgun (WGS) entry which is preliminary data.</text>
</comment>
<dbReference type="Pfam" id="PF00005">
    <property type="entry name" value="ABC_tran"/>
    <property type="match status" value="1"/>
</dbReference>
<keyword evidence="2" id="KW-0813">Transport</keyword>
<organism evidence="7 8">
    <name type="scientific">Yinghuangia soli</name>
    <dbReference type="NCBI Taxonomy" id="2908204"/>
    <lineage>
        <taxon>Bacteria</taxon>
        <taxon>Bacillati</taxon>
        <taxon>Actinomycetota</taxon>
        <taxon>Actinomycetes</taxon>
        <taxon>Kitasatosporales</taxon>
        <taxon>Streptomycetaceae</taxon>
        <taxon>Yinghuangia</taxon>
    </lineage>
</organism>
<feature type="domain" description="ABC transporter" evidence="6">
    <location>
        <begin position="2"/>
        <end position="232"/>
    </location>
</feature>
<keyword evidence="3" id="KW-0547">Nucleotide-binding</keyword>
<dbReference type="GO" id="GO:0015807">
    <property type="term" value="P:L-amino acid transport"/>
    <property type="evidence" value="ECO:0007669"/>
    <property type="project" value="TreeGrafter"/>
</dbReference>
<keyword evidence="4 7" id="KW-0067">ATP-binding</keyword>
<dbReference type="InterPro" id="IPR017871">
    <property type="entry name" value="ABC_transporter-like_CS"/>
</dbReference>
<sequence>MLELRDVHTYYGASHVLQGVSLTVGEGEVLGILGRNGMGKTTLVHTIAGLLRPRRGTIEFRGRRIGGAPAERIARAGMALVPQGHRIFPSLTVKENLKVAVRRGTAPEPWTIDDVVDRFPVLGERFGLSAGLLSGGQQQMLALGRALVGNGSLVLLDEPTEGLDPQTVARVGDVVDELRGRGTSAILVEQKVDFALRRVDRALVLERGHVVHTTDKPQELRTDTAALRELLAVGGAPSTAPSA</sequence>
<dbReference type="Proteomes" id="UP001165378">
    <property type="component" value="Unassembled WGS sequence"/>
</dbReference>
<dbReference type="GO" id="GO:0016887">
    <property type="term" value="F:ATP hydrolysis activity"/>
    <property type="evidence" value="ECO:0007669"/>
    <property type="project" value="InterPro"/>
</dbReference>
<dbReference type="GO" id="GO:0015658">
    <property type="term" value="F:branched-chain amino acid transmembrane transporter activity"/>
    <property type="evidence" value="ECO:0007669"/>
    <property type="project" value="TreeGrafter"/>
</dbReference>
<proteinExistence type="inferred from homology"/>
<dbReference type="PANTHER" id="PTHR43820">
    <property type="entry name" value="HIGH-AFFINITY BRANCHED-CHAIN AMINO ACID TRANSPORT ATP-BINDING PROTEIN LIVF"/>
    <property type="match status" value="1"/>
</dbReference>
<dbReference type="AlphaFoldDB" id="A0AA41TZX1"/>
<keyword evidence="8" id="KW-1185">Reference proteome</keyword>
<dbReference type="PROSITE" id="PS50893">
    <property type="entry name" value="ABC_TRANSPORTER_2"/>
    <property type="match status" value="1"/>
</dbReference>
<evidence type="ECO:0000313" key="8">
    <source>
        <dbReference type="Proteomes" id="UP001165378"/>
    </source>
</evidence>
<evidence type="ECO:0000259" key="6">
    <source>
        <dbReference type="PROSITE" id="PS50893"/>
    </source>
</evidence>
<protein>
    <submittedName>
        <fullName evidence="7">ABC transporter ATP-binding protein</fullName>
    </submittedName>
</protein>
<evidence type="ECO:0000256" key="1">
    <source>
        <dbReference type="ARBA" id="ARBA00005417"/>
    </source>
</evidence>
<dbReference type="RefSeq" id="WP_235052121.1">
    <property type="nucleotide sequence ID" value="NZ_JAKFHA010000005.1"/>
</dbReference>